<gene>
    <name evidence="1" type="ORF">CO007_03650</name>
</gene>
<feature type="non-terminal residue" evidence="1">
    <location>
        <position position="72"/>
    </location>
</feature>
<organism evidence="1 2">
    <name type="scientific">Candidatus Roizmanbacteria bacterium CG_4_8_14_3_um_filter_36_10</name>
    <dbReference type="NCBI Taxonomy" id="1974834"/>
    <lineage>
        <taxon>Bacteria</taxon>
        <taxon>Candidatus Roizmaniibacteriota</taxon>
    </lineage>
</organism>
<proteinExistence type="predicted"/>
<reference evidence="2" key="1">
    <citation type="submission" date="2017-09" db="EMBL/GenBank/DDBJ databases">
        <title>Depth-based differentiation of microbial function through sediment-hosted aquifers and enrichment of novel symbionts in the deep terrestrial subsurface.</title>
        <authorList>
            <person name="Probst A.J."/>
            <person name="Ladd B."/>
            <person name="Jarett J.K."/>
            <person name="Geller-Mcgrath D.E."/>
            <person name="Sieber C.M.K."/>
            <person name="Emerson J.B."/>
            <person name="Anantharaman K."/>
            <person name="Thomas B.C."/>
            <person name="Malmstrom R."/>
            <person name="Stieglmeier M."/>
            <person name="Klingl A."/>
            <person name="Woyke T."/>
            <person name="Ryan C.M."/>
            <person name="Banfield J.F."/>
        </authorList>
    </citation>
    <scope>NUCLEOTIDE SEQUENCE [LARGE SCALE GENOMIC DNA]</scope>
</reference>
<comment type="caution">
    <text evidence="1">The sequence shown here is derived from an EMBL/GenBank/DDBJ whole genome shotgun (WGS) entry which is preliminary data.</text>
</comment>
<protein>
    <submittedName>
        <fullName evidence="1">Uncharacterized protein</fullName>
    </submittedName>
</protein>
<dbReference type="AlphaFoldDB" id="A0A2M8GM42"/>
<sequence length="72" mass="8348">MITYDPNLKIFFSSLINDDHFFSGFATKAVSDGRKVKNVFNFFQSQSLSFKKIIIPEQIHSVNIELFQSKDK</sequence>
<accession>A0A2M8GM42</accession>
<dbReference type="EMBL" id="PFQK01000058">
    <property type="protein sequence ID" value="PJC81633.1"/>
    <property type="molecule type" value="Genomic_DNA"/>
</dbReference>
<dbReference type="Proteomes" id="UP000229370">
    <property type="component" value="Unassembled WGS sequence"/>
</dbReference>
<evidence type="ECO:0000313" key="2">
    <source>
        <dbReference type="Proteomes" id="UP000229370"/>
    </source>
</evidence>
<evidence type="ECO:0000313" key="1">
    <source>
        <dbReference type="EMBL" id="PJC81633.1"/>
    </source>
</evidence>
<name>A0A2M8GM42_9BACT</name>